<reference evidence="1 2" key="1">
    <citation type="submission" date="2019-12" db="EMBL/GenBank/DDBJ databases">
        <title>Paraburkholderia acidiphila 7Q-K02 sp. nov and Paraburkholderia acidisoli DHF22 sp. nov., two strains isolated from forest soil.</title>
        <authorList>
            <person name="Gao Z."/>
            <person name="Qiu L."/>
        </authorList>
    </citation>
    <scope>NUCLEOTIDE SEQUENCE [LARGE SCALE GENOMIC DNA]</scope>
    <source>
        <strain evidence="1 2">7Q-K02</strain>
    </source>
</reference>
<evidence type="ECO:0000313" key="1">
    <source>
        <dbReference type="EMBL" id="QGZ57431.1"/>
    </source>
</evidence>
<dbReference type="RefSeq" id="WP_158760376.1">
    <property type="nucleotide sequence ID" value="NZ_CP046910.1"/>
</dbReference>
<dbReference type="EMBL" id="CP046910">
    <property type="protein sequence ID" value="QGZ57431.1"/>
    <property type="molecule type" value="Genomic_DNA"/>
</dbReference>
<keyword evidence="2" id="KW-1185">Reference proteome</keyword>
<dbReference type="KEGG" id="pacp:FAZ97_21220"/>
<proteinExistence type="predicted"/>
<dbReference type="AlphaFoldDB" id="A0A7Z2G970"/>
<gene>
    <name evidence="1" type="ORF">FAZ97_21220</name>
</gene>
<dbReference type="Proteomes" id="UP000434209">
    <property type="component" value="Chromosome 2"/>
</dbReference>
<evidence type="ECO:0000313" key="2">
    <source>
        <dbReference type="Proteomes" id="UP000434209"/>
    </source>
</evidence>
<protein>
    <submittedName>
        <fullName evidence="1">Uncharacterized protein</fullName>
    </submittedName>
</protein>
<organism evidence="1 2">
    <name type="scientific">Paraburkholderia acidiphila</name>
    <dbReference type="NCBI Taxonomy" id="2571747"/>
    <lineage>
        <taxon>Bacteria</taxon>
        <taxon>Pseudomonadati</taxon>
        <taxon>Pseudomonadota</taxon>
        <taxon>Betaproteobacteria</taxon>
        <taxon>Burkholderiales</taxon>
        <taxon>Burkholderiaceae</taxon>
        <taxon>Paraburkholderia</taxon>
    </lineage>
</organism>
<dbReference type="OrthoDB" id="9026016at2"/>
<name>A0A7Z2G970_9BURK</name>
<sequence length="89" mass="9502">MNRTYEYRGYAIRVGVEANGTVPLERPEIERPRYAAVVSIAANDKGTSPSPLKIENAAGLPFGSDIDALMGGYSAACRLIDEQLAETAA</sequence>
<accession>A0A7Z2G970</accession>